<dbReference type="EMBL" id="FUYP01000011">
    <property type="protein sequence ID" value="SKB62641.1"/>
    <property type="molecule type" value="Genomic_DNA"/>
</dbReference>
<dbReference type="AlphaFoldDB" id="A0A1T5CTJ6"/>
<dbReference type="Proteomes" id="UP000190044">
    <property type="component" value="Unassembled WGS sequence"/>
</dbReference>
<dbReference type="RefSeq" id="WP_079638697.1">
    <property type="nucleotide sequence ID" value="NZ_FUYP01000011.1"/>
</dbReference>
<accession>A0A1T5CTJ6</accession>
<keyword evidence="2" id="KW-1185">Reference proteome</keyword>
<evidence type="ECO:0000313" key="2">
    <source>
        <dbReference type="Proteomes" id="UP000190044"/>
    </source>
</evidence>
<dbReference type="OrthoDB" id="3224382at2"/>
<organism evidence="1 2">
    <name type="scientific">Sphingopyxis flava</name>
    <dbReference type="NCBI Taxonomy" id="1507287"/>
    <lineage>
        <taxon>Bacteria</taxon>
        <taxon>Pseudomonadati</taxon>
        <taxon>Pseudomonadota</taxon>
        <taxon>Alphaproteobacteria</taxon>
        <taxon>Sphingomonadales</taxon>
        <taxon>Sphingomonadaceae</taxon>
        <taxon>Sphingopyxis</taxon>
    </lineage>
</organism>
<evidence type="ECO:0000313" key="1">
    <source>
        <dbReference type="EMBL" id="SKB62641.1"/>
    </source>
</evidence>
<name>A0A1T5CTJ6_9SPHN</name>
<reference evidence="2" key="1">
    <citation type="submission" date="2017-02" db="EMBL/GenBank/DDBJ databases">
        <authorList>
            <person name="Varghese N."/>
            <person name="Submissions S."/>
        </authorList>
    </citation>
    <scope>NUCLEOTIDE SEQUENCE [LARGE SCALE GENOMIC DNA]</scope>
    <source>
        <strain evidence="2">R11H</strain>
    </source>
</reference>
<protein>
    <submittedName>
        <fullName evidence="1">Uncharacterized protein</fullName>
    </submittedName>
</protein>
<gene>
    <name evidence="1" type="ORF">SAMN06295937_101192</name>
</gene>
<proteinExistence type="predicted"/>
<sequence>MTTYPFKELTTPGDSFPFPPEKYASVRSAASQYAKRHGVRLKIHQGRVYLRHPQEVVAPAPQATPLPPFSLHDTLDETLRSLTRPGDAISIHCPHYPTMWRRLTRACQRLLPNRHFNFRKVRGEPVIVITRTA</sequence>